<dbReference type="PANTHER" id="PTHR11138">
    <property type="entry name" value="METHIONYL-TRNA FORMYLTRANSFERASE"/>
    <property type="match status" value="1"/>
</dbReference>
<dbReference type="InterPro" id="IPR041711">
    <property type="entry name" value="Met-tRNA-FMT_N"/>
</dbReference>
<dbReference type="SUPFAM" id="SSF53328">
    <property type="entry name" value="Formyltransferase"/>
    <property type="match status" value="1"/>
</dbReference>
<name>A0A6J6CY33_9ZZZZ</name>
<gene>
    <name evidence="7" type="ORF">UFOPK1591_00320</name>
</gene>
<sequence length="303" mass="31825">MKIIFAGTPEVAIPTLDALNARHEVVGVITRPDAPLGRKRILTPSSVAQRATQLGLPIHKTSRFTSETSDFISQSGAELGVVVAYGALIPESDLASVTHGWINLHFSQLPQWRGAAPLQRTIMSGATEVGLSIFTLVAELDAGPVLESMSVPLGATETAGEALTRLASVGSHEVVRVVEALESATATSTEQVGQVSFAGKLTANDGRLEPKDTARSAFNIFRGVTPEPGAWIDSTSGRVKVLVCAMAEDGSVSSGTLLASPDSVLIGFTDGALSLITVQPAGKVVMPAQDWARGLQRESWRFS</sequence>
<dbReference type="InterPro" id="IPR002376">
    <property type="entry name" value="Formyl_transf_N"/>
</dbReference>
<dbReference type="InterPro" id="IPR044135">
    <property type="entry name" value="Met-tRNA-FMT_C"/>
</dbReference>
<keyword evidence="4" id="KW-0648">Protein biosynthesis</keyword>
<evidence type="ECO:0000256" key="1">
    <source>
        <dbReference type="ARBA" id="ARBA00010699"/>
    </source>
</evidence>
<proteinExistence type="inferred from homology"/>
<dbReference type="AlphaFoldDB" id="A0A6J6CY33"/>
<evidence type="ECO:0000259" key="5">
    <source>
        <dbReference type="Pfam" id="PF00551"/>
    </source>
</evidence>
<feature type="domain" description="Formyl transferase N-terminal" evidence="5">
    <location>
        <begin position="1"/>
        <end position="178"/>
    </location>
</feature>
<keyword evidence="3" id="KW-0808">Transferase</keyword>
<comment type="similarity">
    <text evidence="1">Belongs to the Fmt family.</text>
</comment>
<reference evidence="7" key="1">
    <citation type="submission" date="2020-05" db="EMBL/GenBank/DDBJ databases">
        <authorList>
            <person name="Chiriac C."/>
            <person name="Salcher M."/>
            <person name="Ghai R."/>
            <person name="Kavagutti S V."/>
        </authorList>
    </citation>
    <scope>NUCLEOTIDE SEQUENCE</scope>
</reference>
<feature type="domain" description="Formyl transferase C-terminal" evidence="6">
    <location>
        <begin position="200"/>
        <end position="295"/>
    </location>
</feature>
<dbReference type="InterPro" id="IPR005794">
    <property type="entry name" value="Fmt"/>
</dbReference>
<evidence type="ECO:0000256" key="4">
    <source>
        <dbReference type="ARBA" id="ARBA00022917"/>
    </source>
</evidence>
<protein>
    <recommendedName>
        <fullName evidence="2">methionyl-tRNA formyltransferase</fullName>
        <ecNumber evidence="2">2.1.2.9</ecNumber>
    </recommendedName>
</protein>
<dbReference type="Pfam" id="PF00551">
    <property type="entry name" value="Formyl_trans_N"/>
    <property type="match status" value="1"/>
</dbReference>
<organism evidence="7">
    <name type="scientific">freshwater metagenome</name>
    <dbReference type="NCBI Taxonomy" id="449393"/>
    <lineage>
        <taxon>unclassified sequences</taxon>
        <taxon>metagenomes</taxon>
        <taxon>ecological metagenomes</taxon>
    </lineage>
</organism>
<dbReference type="EC" id="2.1.2.9" evidence="2"/>
<dbReference type="PANTHER" id="PTHR11138:SF5">
    <property type="entry name" value="METHIONYL-TRNA FORMYLTRANSFERASE, MITOCHONDRIAL"/>
    <property type="match status" value="1"/>
</dbReference>
<dbReference type="EMBL" id="CAEZTD010000015">
    <property type="protein sequence ID" value="CAB4555113.1"/>
    <property type="molecule type" value="Genomic_DNA"/>
</dbReference>
<dbReference type="CDD" id="cd08646">
    <property type="entry name" value="FMT_core_Met-tRNA-FMT_N"/>
    <property type="match status" value="1"/>
</dbReference>
<evidence type="ECO:0000259" key="6">
    <source>
        <dbReference type="Pfam" id="PF02911"/>
    </source>
</evidence>
<dbReference type="InterPro" id="IPR005793">
    <property type="entry name" value="Formyl_trans_C"/>
</dbReference>
<dbReference type="Gene3D" id="3.40.50.12230">
    <property type="match status" value="1"/>
</dbReference>
<dbReference type="HAMAP" id="MF_00182">
    <property type="entry name" value="Formyl_trans"/>
    <property type="match status" value="1"/>
</dbReference>
<evidence type="ECO:0000256" key="3">
    <source>
        <dbReference type="ARBA" id="ARBA00022679"/>
    </source>
</evidence>
<accession>A0A6J6CY33</accession>
<dbReference type="InterPro" id="IPR036477">
    <property type="entry name" value="Formyl_transf_N_sf"/>
</dbReference>
<dbReference type="InterPro" id="IPR011034">
    <property type="entry name" value="Formyl_transferase-like_C_sf"/>
</dbReference>
<evidence type="ECO:0000256" key="2">
    <source>
        <dbReference type="ARBA" id="ARBA00012261"/>
    </source>
</evidence>
<dbReference type="Pfam" id="PF02911">
    <property type="entry name" value="Formyl_trans_C"/>
    <property type="match status" value="1"/>
</dbReference>
<dbReference type="GO" id="GO:0004479">
    <property type="term" value="F:methionyl-tRNA formyltransferase activity"/>
    <property type="evidence" value="ECO:0007669"/>
    <property type="project" value="UniProtKB-EC"/>
</dbReference>
<dbReference type="SUPFAM" id="SSF50486">
    <property type="entry name" value="FMT C-terminal domain-like"/>
    <property type="match status" value="1"/>
</dbReference>
<dbReference type="GO" id="GO:0005829">
    <property type="term" value="C:cytosol"/>
    <property type="evidence" value="ECO:0007669"/>
    <property type="project" value="TreeGrafter"/>
</dbReference>
<dbReference type="CDD" id="cd08704">
    <property type="entry name" value="Met_tRNA_FMT_C"/>
    <property type="match status" value="1"/>
</dbReference>
<evidence type="ECO:0000313" key="7">
    <source>
        <dbReference type="EMBL" id="CAB4555113.1"/>
    </source>
</evidence>